<dbReference type="AlphaFoldDB" id="A0A8K0GXE9"/>
<sequence length="202" mass="21394">MPVMRSSLNGSVGWLLGFASDRAVRCVGIGDSERGELSGGNTRKTGGCLERDAPSIFGPRVVSLTPSRRHASRCRLAPIDSLACLVGLLSIGLAAGIEPLGAASLSALLRDLVSRAALGFARHGRTPVAHAAPAPLKIILWPPLARVPTRPDANTWAWAFMAFQRPKIALSLVLHALPRLLWPLHPSAGAAHAASHRGECYR</sequence>
<evidence type="ECO:0000313" key="1">
    <source>
        <dbReference type="EMBL" id="KAF3438145.1"/>
    </source>
</evidence>
<protein>
    <submittedName>
        <fullName evidence="1">Uncharacterized protein</fullName>
    </submittedName>
</protein>
<dbReference type="Proteomes" id="UP000796880">
    <property type="component" value="Unassembled WGS sequence"/>
</dbReference>
<evidence type="ECO:0000313" key="2">
    <source>
        <dbReference type="Proteomes" id="UP000796880"/>
    </source>
</evidence>
<proteinExistence type="predicted"/>
<accession>A0A8K0GXE9</accession>
<keyword evidence="2" id="KW-1185">Reference proteome</keyword>
<dbReference type="EMBL" id="VOIH02000009">
    <property type="protein sequence ID" value="KAF3438145.1"/>
    <property type="molecule type" value="Genomic_DNA"/>
</dbReference>
<name>A0A8K0GXE9_9ROSA</name>
<organism evidence="1 2">
    <name type="scientific">Rhamnella rubrinervis</name>
    <dbReference type="NCBI Taxonomy" id="2594499"/>
    <lineage>
        <taxon>Eukaryota</taxon>
        <taxon>Viridiplantae</taxon>
        <taxon>Streptophyta</taxon>
        <taxon>Embryophyta</taxon>
        <taxon>Tracheophyta</taxon>
        <taxon>Spermatophyta</taxon>
        <taxon>Magnoliopsida</taxon>
        <taxon>eudicotyledons</taxon>
        <taxon>Gunneridae</taxon>
        <taxon>Pentapetalae</taxon>
        <taxon>rosids</taxon>
        <taxon>fabids</taxon>
        <taxon>Rosales</taxon>
        <taxon>Rhamnaceae</taxon>
        <taxon>rhamnoid group</taxon>
        <taxon>Rhamneae</taxon>
        <taxon>Rhamnella</taxon>
    </lineage>
</organism>
<comment type="caution">
    <text evidence="1">The sequence shown here is derived from an EMBL/GenBank/DDBJ whole genome shotgun (WGS) entry which is preliminary data.</text>
</comment>
<gene>
    <name evidence="1" type="ORF">FNV43_RR20901</name>
</gene>
<reference evidence="1" key="1">
    <citation type="submission" date="2020-03" db="EMBL/GenBank/DDBJ databases">
        <title>A high-quality chromosome-level genome assembly of a woody plant with both climbing and erect habits, Rhamnella rubrinervis.</title>
        <authorList>
            <person name="Lu Z."/>
            <person name="Yang Y."/>
            <person name="Zhu X."/>
            <person name="Sun Y."/>
        </authorList>
    </citation>
    <scope>NUCLEOTIDE SEQUENCE</scope>
    <source>
        <strain evidence="1">BYM</strain>
        <tissue evidence="1">Leaf</tissue>
    </source>
</reference>